<sequence>MIIGRDESKCSGCKTCQLVCALSHFKENNPKKSALGIRGEFPVPGKYKISLCTQCEKCIPVCPTEAIYKEGNAIKIDPEKCTYCLVCVDECPFGAIFVHREFKVPFICDLCGECVEICPTRALYWKQ</sequence>
<dbReference type="PANTHER" id="PTHR43687">
    <property type="entry name" value="ADENYLYLSULFATE REDUCTASE, BETA SUBUNIT"/>
    <property type="match status" value="1"/>
</dbReference>
<keyword evidence="4" id="KW-0411">Iron-sulfur</keyword>
<accession>A0ABV6YQH8</accession>
<feature type="domain" description="4Fe-4S ferredoxin-type" evidence="5">
    <location>
        <begin position="108"/>
        <end position="127"/>
    </location>
</feature>
<evidence type="ECO:0000256" key="1">
    <source>
        <dbReference type="ARBA" id="ARBA00022485"/>
    </source>
</evidence>
<evidence type="ECO:0000256" key="3">
    <source>
        <dbReference type="ARBA" id="ARBA00023004"/>
    </source>
</evidence>
<dbReference type="Pfam" id="PF13187">
    <property type="entry name" value="Fer4_9"/>
    <property type="match status" value="1"/>
</dbReference>
<feature type="domain" description="4Fe-4S ferredoxin-type" evidence="5">
    <location>
        <begin position="43"/>
        <end position="71"/>
    </location>
</feature>
<dbReference type="PROSITE" id="PS00198">
    <property type="entry name" value="4FE4S_FER_1"/>
    <property type="match status" value="2"/>
</dbReference>
<comment type="caution">
    <text evidence="6">The sequence shown here is derived from an EMBL/GenBank/DDBJ whole genome shotgun (WGS) entry which is preliminary data.</text>
</comment>
<dbReference type="SUPFAM" id="SSF54862">
    <property type="entry name" value="4Fe-4S ferredoxins"/>
    <property type="match status" value="1"/>
</dbReference>
<keyword evidence="7" id="KW-1185">Reference proteome</keyword>
<dbReference type="Pfam" id="PF00037">
    <property type="entry name" value="Fer4"/>
    <property type="match status" value="2"/>
</dbReference>
<gene>
    <name evidence="6" type="ORF">ACFL2Z_05425</name>
</gene>
<dbReference type="PROSITE" id="PS51379">
    <property type="entry name" value="4FE4S_FER_2"/>
    <property type="match status" value="4"/>
</dbReference>
<dbReference type="Proteomes" id="UP001594288">
    <property type="component" value="Unassembled WGS sequence"/>
</dbReference>
<dbReference type="PANTHER" id="PTHR43687:SF5">
    <property type="entry name" value="4FE-4S FERREDOXIN-TYPE DOMAIN-CONTAINING PROTEIN"/>
    <property type="match status" value="1"/>
</dbReference>
<evidence type="ECO:0000256" key="4">
    <source>
        <dbReference type="ARBA" id="ARBA00023014"/>
    </source>
</evidence>
<evidence type="ECO:0000313" key="6">
    <source>
        <dbReference type="EMBL" id="MFC1800325.1"/>
    </source>
</evidence>
<organism evidence="6 7">
    <name type="scientific">Eiseniibacteriota bacterium</name>
    <dbReference type="NCBI Taxonomy" id="2212470"/>
    <lineage>
        <taxon>Bacteria</taxon>
        <taxon>Candidatus Eiseniibacteriota</taxon>
    </lineage>
</organism>
<keyword evidence="2" id="KW-0479">Metal-binding</keyword>
<feature type="domain" description="4Fe-4S ferredoxin-type" evidence="5">
    <location>
        <begin position="1"/>
        <end position="30"/>
    </location>
</feature>
<evidence type="ECO:0000259" key="5">
    <source>
        <dbReference type="PROSITE" id="PS51379"/>
    </source>
</evidence>
<dbReference type="InterPro" id="IPR050572">
    <property type="entry name" value="Fe-S_Ferredoxin"/>
</dbReference>
<dbReference type="Gene3D" id="3.30.70.20">
    <property type="match status" value="2"/>
</dbReference>
<evidence type="ECO:0000256" key="2">
    <source>
        <dbReference type="ARBA" id="ARBA00022723"/>
    </source>
</evidence>
<keyword evidence="1" id="KW-0004">4Fe-4S</keyword>
<dbReference type="EMBL" id="JBHPEI010000118">
    <property type="protein sequence ID" value="MFC1800325.1"/>
    <property type="molecule type" value="Genomic_DNA"/>
</dbReference>
<name>A0ABV6YQH8_UNCEI</name>
<protein>
    <submittedName>
        <fullName evidence="6">4Fe-4S dicluster domain-containing protein</fullName>
    </submittedName>
</protein>
<proteinExistence type="predicted"/>
<keyword evidence="3" id="KW-0408">Iron</keyword>
<evidence type="ECO:0000313" key="7">
    <source>
        <dbReference type="Proteomes" id="UP001594288"/>
    </source>
</evidence>
<dbReference type="InterPro" id="IPR017900">
    <property type="entry name" value="4Fe4S_Fe_S_CS"/>
</dbReference>
<dbReference type="CDD" id="cd10550">
    <property type="entry name" value="DMSOR_beta_like"/>
    <property type="match status" value="1"/>
</dbReference>
<reference evidence="6 7" key="1">
    <citation type="submission" date="2024-09" db="EMBL/GenBank/DDBJ databases">
        <authorList>
            <person name="D'Angelo T."/>
        </authorList>
    </citation>
    <scope>NUCLEOTIDE SEQUENCE [LARGE SCALE GENOMIC DNA]</scope>
    <source>
        <strain evidence="6">SAG AM-311-F02</strain>
    </source>
</reference>
<dbReference type="InterPro" id="IPR017896">
    <property type="entry name" value="4Fe4S_Fe-S-bd"/>
</dbReference>
<feature type="domain" description="4Fe-4S ferredoxin-type" evidence="5">
    <location>
        <begin position="72"/>
        <end position="101"/>
    </location>
</feature>